<reference evidence="5" key="1">
    <citation type="submission" date="2008-06" db="EMBL/GenBank/DDBJ databases">
        <title>Complete sequence of Chlorobium phaeobacteroides BS1.</title>
        <authorList>
            <consortium name="US DOE Joint Genome Institute"/>
            <person name="Lucas S."/>
            <person name="Copeland A."/>
            <person name="Lapidus A."/>
            <person name="Glavina del Rio T."/>
            <person name="Dalin E."/>
            <person name="Tice H."/>
            <person name="Bruce D."/>
            <person name="Goodwin L."/>
            <person name="Pitluck S."/>
            <person name="Schmutz J."/>
            <person name="Larimer F."/>
            <person name="Land M."/>
            <person name="Hauser L."/>
            <person name="Kyrpides N."/>
            <person name="Ovchinnikova G."/>
            <person name="Li T."/>
            <person name="Liu Z."/>
            <person name="Zhao F."/>
            <person name="Overmann J."/>
            <person name="Bryant D.A."/>
            <person name="Richardson P."/>
        </authorList>
    </citation>
    <scope>NUCLEOTIDE SEQUENCE [LARGE SCALE GENOMIC DNA]</scope>
    <source>
        <strain evidence="5">BS1</strain>
    </source>
</reference>
<dbReference type="EC" id="3.2.2.4" evidence="2"/>
<evidence type="ECO:0000256" key="2">
    <source>
        <dbReference type="ARBA" id="ARBA00011985"/>
    </source>
</evidence>
<evidence type="ECO:0000256" key="1">
    <source>
        <dbReference type="ARBA" id="ARBA00000274"/>
    </source>
</evidence>
<dbReference type="EMBL" id="CP001101">
    <property type="protein sequence ID" value="ACE03428.1"/>
    <property type="molecule type" value="Genomic_DNA"/>
</dbReference>
<feature type="region of interest" description="Disordered" evidence="4">
    <location>
        <begin position="1"/>
        <end position="24"/>
    </location>
</feature>
<evidence type="ECO:0000313" key="5">
    <source>
        <dbReference type="EMBL" id="ACE03428.1"/>
    </source>
</evidence>
<dbReference type="PANTHER" id="PTHR43393">
    <property type="entry name" value="CYTOKININ RIBOSIDE 5'-MONOPHOSPHATE PHOSPHORIBOHYDROLASE"/>
    <property type="match status" value="1"/>
</dbReference>
<evidence type="ECO:0000256" key="4">
    <source>
        <dbReference type="SAM" id="MobiDB-lite"/>
    </source>
</evidence>
<accession>B3EM50</accession>
<dbReference type="SUPFAM" id="SSF102405">
    <property type="entry name" value="MCP/YpsA-like"/>
    <property type="match status" value="1"/>
</dbReference>
<evidence type="ECO:0000256" key="3">
    <source>
        <dbReference type="ARBA" id="ARBA00031983"/>
    </source>
</evidence>
<dbReference type="Gene3D" id="3.40.50.450">
    <property type="match status" value="1"/>
</dbReference>
<dbReference type="Pfam" id="PF03641">
    <property type="entry name" value="Lysine_decarbox"/>
    <property type="match status" value="1"/>
</dbReference>
<dbReference type="eggNOG" id="COG1611">
    <property type="taxonomic scope" value="Bacteria"/>
</dbReference>
<dbReference type="InterPro" id="IPR031100">
    <property type="entry name" value="LOG_fam"/>
</dbReference>
<dbReference type="GO" id="GO:0008714">
    <property type="term" value="F:AMP nucleosidase activity"/>
    <property type="evidence" value="ECO:0007669"/>
    <property type="project" value="UniProtKB-EC"/>
</dbReference>
<name>B3EM50_CHLPB</name>
<comment type="catalytic activity">
    <reaction evidence="1">
        <text>AMP + H2O = D-ribose 5-phosphate + adenine</text>
        <dbReference type="Rhea" id="RHEA:20129"/>
        <dbReference type="ChEBI" id="CHEBI:15377"/>
        <dbReference type="ChEBI" id="CHEBI:16708"/>
        <dbReference type="ChEBI" id="CHEBI:78346"/>
        <dbReference type="ChEBI" id="CHEBI:456215"/>
        <dbReference type="EC" id="3.2.2.4"/>
    </reaction>
</comment>
<dbReference type="InterPro" id="IPR052341">
    <property type="entry name" value="LOG_family_nucleotidases"/>
</dbReference>
<sequence length="235" mass="26335">MTGSEEESCRRLNENRQGNTKQNTMDPHYRVAIFGSARISEEDREYLDVFAIAKALAESGFDVVTGGGPGLMNAANAGHKSANSPTHSIGLNIRLPHEEMPSPYLDIKQDFNRFSSRLDTFMALSDAIIVAPGGIGTLLELFYAWQLVQVEHICETPVILYGSLWGGLLEWMKREVLRENLISESDLRMIFHVTDVDKVIALIRKIHQDRSANGHVCSNYEKYRVDFCSGSGNRE</sequence>
<organism evidence="5">
    <name type="scientific">Chlorobium phaeobacteroides (strain BS1)</name>
    <dbReference type="NCBI Taxonomy" id="331678"/>
    <lineage>
        <taxon>Bacteria</taxon>
        <taxon>Pseudomonadati</taxon>
        <taxon>Chlorobiota</taxon>
        <taxon>Chlorobiia</taxon>
        <taxon>Chlorobiales</taxon>
        <taxon>Chlorobiaceae</taxon>
        <taxon>Chlorobium/Pelodictyon group</taxon>
        <taxon>Chlorobium</taxon>
    </lineage>
</organism>
<dbReference type="AlphaFoldDB" id="B3EM50"/>
<proteinExistence type="predicted"/>
<dbReference type="STRING" id="331678.Cphamn1_0464"/>
<protein>
    <recommendedName>
        <fullName evidence="3">AMP nucleosidase</fullName>
        <ecNumber evidence="2">3.2.2.4</ecNumber>
    </recommendedName>
    <alternativeName>
        <fullName evidence="3">AMP nucleosidase</fullName>
    </alternativeName>
</protein>
<dbReference type="KEGG" id="cpb:Cphamn1_0464"/>
<dbReference type="GO" id="GO:0005829">
    <property type="term" value="C:cytosol"/>
    <property type="evidence" value="ECO:0007669"/>
    <property type="project" value="TreeGrafter"/>
</dbReference>
<dbReference type="HOGENOM" id="CLU_058336_0_5_10"/>
<gene>
    <name evidence="5" type="ordered locus">Cphamn1_0464</name>
</gene>
<dbReference type="PANTHER" id="PTHR43393:SF3">
    <property type="entry name" value="LYSINE DECARBOXYLASE-LIKE PROTEIN"/>
    <property type="match status" value="1"/>
</dbReference>
<feature type="compositionally biased region" description="Polar residues" evidence="4">
    <location>
        <begin position="15"/>
        <end position="24"/>
    </location>
</feature>